<evidence type="ECO:0000313" key="3">
    <source>
        <dbReference type="EMBL" id="MBB3088585.1"/>
    </source>
</evidence>
<dbReference type="InterPro" id="IPR020471">
    <property type="entry name" value="AKR"/>
</dbReference>
<reference evidence="3 4" key="1">
    <citation type="submission" date="2020-08" db="EMBL/GenBank/DDBJ databases">
        <title>Genomic Encyclopedia of Type Strains, Phase III (KMG-III): the genomes of soil and plant-associated and newly described type strains.</title>
        <authorList>
            <person name="Whitman W."/>
        </authorList>
    </citation>
    <scope>NUCLEOTIDE SEQUENCE [LARGE SCALE GENOMIC DNA]</scope>
    <source>
        <strain evidence="3 4">CECT 3302</strain>
    </source>
</reference>
<dbReference type="CDD" id="cd19088">
    <property type="entry name" value="AKR_AKR13B1"/>
    <property type="match status" value="1"/>
</dbReference>
<dbReference type="PRINTS" id="PR00069">
    <property type="entry name" value="ALDKETRDTASE"/>
</dbReference>
<protein>
    <submittedName>
        <fullName evidence="3">Aryl-alcohol dehydrogenase-like predicted oxidoreductase</fullName>
    </submittedName>
</protein>
<feature type="domain" description="NADP-dependent oxidoreductase" evidence="2">
    <location>
        <begin position="24"/>
        <end position="303"/>
    </location>
</feature>
<dbReference type="AlphaFoldDB" id="A0A7W5F7V4"/>
<dbReference type="Pfam" id="PF00248">
    <property type="entry name" value="Aldo_ket_red"/>
    <property type="match status" value="1"/>
</dbReference>
<dbReference type="GO" id="GO:0016491">
    <property type="term" value="F:oxidoreductase activity"/>
    <property type="evidence" value="ECO:0007669"/>
    <property type="project" value="UniProtKB-KW"/>
</dbReference>
<dbReference type="InterPro" id="IPR036812">
    <property type="entry name" value="NAD(P)_OxRdtase_dom_sf"/>
</dbReference>
<dbReference type="EMBL" id="JACHXG010000003">
    <property type="protein sequence ID" value="MBB3088585.1"/>
    <property type="molecule type" value="Genomic_DNA"/>
</dbReference>
<dbReference type="InterPro" id="IPR050791">
    <property type="entry name" value="Aldo-Keto_reductase"/>
</dbReference>
<proteinExistence type="predicted"/>
<comment type="caution">
    <text evidence="3">The sequence shown here is derived from an EMBL/GenBank/DDBJ whole genome shotgun (WGS) entry which is preliminary data.</text>
</comment>
<dbReference type="NCBIfam" id="NF007695">
    <property type="entry name" value="PRK10376.1"/>
    <property type="match status" value="1"/>
</dbReference>
<gene>
    <name evidence="3" type="ORF">FHS12_001526</name>
</gene>
<organism evidence="3 4">
    <name type="scientific">Nocardioides albus</name>
    <dbReference type="NCBI Taxonomy" id="1841"/>
    <lineage>
        <taxon>Bacteria</taxon>
        <taxon>Bacillati</taxon>
        <taxon>Actinomycetota</taxon>
        <taxon>Actinomycetes</taxon>
        <taxon>Propionibacteriales</taxon>
        <taxon>Nocardioidaceae</taxon>
        <taxon>Nocardioides</taxon>
    </lineage>
</organism>
<evidence type="ECO:0000313" key="4">
    <source>
        <dbReference type="Proteomes" id="UP000577707"/>
    </source>
</evidence>
<evidence type="ECO:0000256" key="1">
    <source>
        <dbReference type="ARBA" id="ARBA00023002"/>
    </source>
</evidence>
<dbReference type="PANTHER" id="PTHR43625:SF40">
    <property type="entry name" value="ALDO-KETO REDUCTASE YAKC [NADP(+)]"/>
    <property type="match status" value="1"/>
</dbReference>
<accession>A0A7W5F7V4</accession>
<dbReference type="GO" id="GO:0005737">
    <property type="term" value="C:cytoplasm"/>
    <property type="evidence" value="ECO:0007669"/>
    <property type="project" value="TreeGrafter"/>
</dbReference>
<dbReference type="InterPro" id="IPR023210">
    <property type="entry name" value="NADP_OxRdtase_dom"/>
</dbReference>
<keyword evidence="1" id="KW-0560">Oxidoreductase</keyword>
<dbReference type="Proteomes" id="UP000577707">
    <property type="component" value="Unassembled WGS sequence"/>
</dbReference>
<dbReference type="RefSeq" id="WP_183543822.1">
    <property type="nucleotide sequence ID" value="NZ_BMQT01000003.1"/>
</dbReference>
<sequence>MTTNHITAGTAGTWQLGDKRVNRVGFGAMRLIGNLSTPIAPDRENAIAVLRRAVELGVNHIDTAAIYFTATRSANELIATALQPYADDLVIATKVGPTPRSRDGAWESDSRPEQLRHQVEENIRQLGLDHLDVVNLRWGVGIERGTGSIADHFGALLDLREAGLIEHVGLSNIGPEQLTEALAIGPVVCVQNQYGLTTRREDDALLRLCGEHGVAFVPFNSIGAAIAGAVPWATPDETGRDVVEAIAEAHSATPSQVRLAWTLHQGPHVLAIPGTANPAHLEENVAAGALRLTDEEVIRLNGVAAPVAR</sequence>
<dbReference type="SUPFAM" id="SSF51430">
    <property type="entry name" value="NAD(P)-linked oxidoreductase"/>
    <property type="match status" value="1"/>
</dbReference>
<dbReference type="Gene3D" id="3.20.20.100">
    <property type="entry name" value="NADP-dependent oxidoreductase domain"/>
    <property type="match status" value="1"/>
</dbReference>
<name>A0A7W5F7V4_9ACTN</name>
<evidence type="ECO:0000259" key="2">
    <source>
        <dbReference type="Pfam" id="PF00248"/>
    </source>
</evidence>
<keyword evidence="4" id="KW-1185">Reference proteome</keyword>
<dbReference type="PANTHER" id="PTHR43625">
    <property type="entry name" value="AFLATOXIN B1 ALDEHYDE REDUCTASE"/>
    <property type="match status" value="1"/>
</dbReference>